<dbReference type="InterPro" id="IPR036388">
    <property type="entry name" value="WH-like_DNA-bd_sf"/>
</dbReference>
<evidence type="ECO:0000313" key="6">
    <source>
        <dbReference type="Proteomes" id="UP000003136"/>
    </source>
</evidence>
<name>B7APB8_9FIRM</name>
<dbReference type="eggNOG" id="COG1846">
    <property type="taxonomic scope" value="Bacteria"/>
</dbReference>
<keyword evidence="2" id="KW-0238">DNA-binding</keyword>
<dbReference type="PANTHER" id="PTHR42756:SF1">
    <property type="entry name" value="TRANSCRIPTIONAL REPRESSOR OF EMRAB OPERON"/>
    <property type="match status" value="1"/>
</dbReference>
<dbReference type="Proteomes" id="UP000003136">
    <property type="component" value="Unassembled WGS sequence"/>
</dbReference>
<dbReference type="GO" id="GO:0003677">
    <property type="term" value="F:DNA binding"/>
    <property type="evidence" value="ECO:0007669"/>
    <property type="project" value="UniProtKB-KW"/>
</dbReference>
<evidence type="ECO:0000256" key="2">
    <source>
        <dbReference type="ARBA" id="ARBA00023125"/>
    </source>
</evidence>
<evidence type="ECO:0000256" key="3">
    <source>
        <dbReference type="ARBA" id="ARBA00023163"/>
    </source>
</evidence>
<organism evidence="5 6">
    <name type="scientific">[Bacteroides] pectinophilus ATCC 43243</name>
    <dbReference type="NCBI Taxonomy" id="483218"/>
    <lineage>
        <taxon>Bacteria</taxon>
        <taxon>Bacillati</taxon>
        <taxon>Bacillota</taxon>
        <taxon>Clostridia</taxon>
        <taxon>Eubacteriales</taxon>
    </lineage>
</organism>
<dbReference type="PANTHER" id="PTHR42756">
    <property type="entry name" value="TRANSCRIPTIONAL REGULATOR, MARR"/>
    <property type="match status" value="1"/>
</dbReference>
<dbReference type="STRING" id="483218.BACPEC_00523"/>
<protein>
    <recommendedName>
        <fullName evidence="4">HTH marR-type domain-containing protein</fullName>
    </recommendedName>
</protein>
<evidence type="ECO:0000259" key="4">
    <source>
        <dbReference type="PROSITE" id="PS50995"/>
    </source>
</evidence>
<dbReference type="InterPro" id="IPR000835">
    <property type="entry name" value="HTH_MarR-typ"/>
</dbReference>
<reference evidence="5 6" key="2">
    <citation type="submission" date="2008-11" db="EMBL/GenBank/DDBJ databases">
        <authorList>
            <person name="Fulton L."/>
            <person name="Clifton S."/>
            <person name="Fulton B."/>
            <person name="Xu J."/>
            <person name="Minx P."/>
            <person name="Pepin K.H."/>
            <person name="Johnson M."/>
            <person name="Bhonagiri V."/>
            <person name="Nash W.E."/>
            <person name="Mardis E.R."/>
            <person name="Wilson R.K."/>
        </authorList>
    </citation>
    <scope>NUCLEOTIDE SEQUENCE [LARGE SCALE GENOMIC DNA]</scope>
    <source>
        <strain evidence="5 6">ATCC 43243</strain>
    </source>
</reference>
<dbReference type="SMART" id="SM00347">
    <property type="entry name" value="HTH_MARR"/>
    <property type="match status" value="1"/>
</dbReference>
<proteinExistence type="predicted"/>
<dbReference type="SUPFAM" id="SSF46785">
    <property type="entry name" value="Winged helix' DNA-binding domain"/>
    <property type="match status" value="1"/>
</dbReference>
<dbReference type="AlphaFoldDB" id="B7APB8"/>
<keyword evidence="6" id="KW-1185">Reference proteome</keyword>
<keyword evidence="3" id="KW-0804">Transcription</keyword>
<sequence length="150" mass="17770">MEFRVKKRLGHEFRVVHNKINRYISCFISEIGKSEALTQPQCHILGYLMAHKDTDVFQRDIENEFDISRATATNTLQVMERHGLIMRVGCPEDARLKKLVITDKGRDVFELFVPYFKKMDNQITKGFSRKEIEQLYDFLKRIQKNLDPPY</sequence>
<evidence type="ECO:0000256" key="1">
    <source>
        <dbReference type="ARBA" id="ARBA00023015"/>
    </source>
</evidence>
<dbReference type="PROSITE" id="PS50995">
    <property type="entry name" value="HTH_MARR_2"/>
    <property type="match status" value="1"/>
</dbReference>
<keyword evidence="1" id="KW-0805">Transcription regulation</keyword>
<dbReference type="Pfam" id="PF12802">
    <property type="entry name" value="MarR_2"/>
    <property type="match status" value="1"/>
</dbReference>
<dbReference type="EMBL" id="ABVQ01000034">
    <property type="protein sequence ID" value="EEC58392.1"/>
    <property type="molecule type" value="Genomic_DNA"/>
</dbReference>
<dbReference type="Gene3D" id="1.10.10.10">
    <property type="entry name" value="Winged helix-like DNA-binding domain superfamily/Winged helix DNA-binding domain"/>
    <property type="match status" value="1"/>
</dbReference>
<dbReference type="PRINTS" id="PR00598">
    <property type="entry name" value="HTHMARR"/>
</dbReference>
<gene>
    <name evidence="5" type="ORF">BACPEC_00523</name>
</gene>
<dbReference type="InterPro" id="IPR036390">
    <property type="entry name" value="WH_DNA-bd_sf"/>
</dbReference>
<reference evidence="5 6" key="1">
    <citation type="submission" date="2008-11" db="EMBL/GenBank/DDBJ databases">
        <title>Draft genome sequence of Bacteroides pectinophilus (ATCC 43243).</title>
        <authorList>
            <person name="Sudarsanam P."/>
            <person name="Ley R."/>
            <person name="Guruge J."/>
            <person name="Turnbaugh P.J."/>
            <person name="Mahowald M."/>
            <person name="Liep D."/>
            <person name="Gordon J."/>
        </authorList>
    </citation>
    <scope>NUCLEOTIDE SEQUENCE [LARGE SCALE GENOMIC DNA]</scope>
    <source>
        <strain evidence="5 6">ATCC 43243</strain>
    </source>
</reference>
<evidence type="ECO:0000313" key="5">
    <source>
        <dbReference type="EMBL" id="EEC58392.1"/>
    </source>
</evidence>
<feature type="domain" description="HTH marR-type" evidence="4">
    <location>
        <begin position="6"/>
        <end position="144"/>
    </location>
</feature>
<dbReference type="GO" id="GO:0003700">
    <property type="term" value="F:DNA-binding transcription factor activity"/>
    <property type="evidence" value="ECO:0007669"/>
    <property type="project" value="InterPro"/>
</dbReference>
<accession>B7APB8</accession>
<dbReference type="HOGENOM" id="CLU_083287_29_1_9"/>